<dbReference type="InterPro" id="IPR051122">
    <property type="entry name" value="SDR_DHRS6-like"/>
</dbReference>
<dbReference type="InterPro" id="IPR036291">
    <property type="entry name" value="NAD(P)-bd_dom_sf"/>
</dbReference>
<organism evidence="3 4">
    <name type="scientific">Streptomyces noursei</name>
    <name type="common">Streptomyces albulus</name>
    <dbReference type="NCBI Taxonomy" id="1971"/>
    <lineage>
        <taxon>Bacteria</taxon>
        <taxon>Bacillati</taxon>
        <taxon>Actinomycetota</taxon>
        <taxon>Actinomycetes</taxon>
        <taxon>Kitasatosporales</taxon>
        <taxon>Streptomycetaceae</taxon>
        <taxon>Streptomyces</taxon>
    </lineage>
</organism>
<dbReference type="PRINTS" id="PR00081">
    <property type="entry name" value="GDHRDH"/>
</dbReference>
<dbReference type="STRING" id="68570.DC74_527"/>
<accession>A0A059VVJ1</accession>
<dbReference type="Pfam" id="PF13561">
    <property type="entry name" value="adh_short_C2"/>
    <property type="match status" value="1"/>
</dbReference>
<gene>
    <name evidence="3" type="ORF">SALB_01330</name>
</gene>
<keyword evidence="2" id="KW-0560">Oxidoreductase</keyword>
<reference evidence="3 4" key="1">
    <citation type="journal article" date="2019" name="Microbiol. Resour. Announc.">
        <title>Draft Genome Sequence of the Most Traditional epsilon-Poly-l-Lysine Producer, Streptomyces albulus NBRC14147.</title>
        <authorList>
            <person name="Yamanaka K."/>
            <person name="Hamano Y."/>
        </authorList>
    </citation>
    <scope>NUCLEOTIDE SEQUENCE [LARGE SCALE GENOMIC DNA]</scope>
    <source>
        <strain evidence="3 4">NBRC 14147</strain>
    </source>
</reference>
<dbReference type="AlphaFoldDB" id="A0A059VVJ1"/>
<dbReference type="EMBL" id="BHXC01000006">
    <property type="protein sequence ID" value="GCB88659.1"/>
    <property type="molecule type" value="Genomic_DNA"/>
</dbReference>
<evidence type="ECO:0000313" key="3">
    <source>
        <dbReference type="EMBL" id="GCB88659.1"/>
    </source>
</evidence>
<dbReference type="Gene3D" id="3.40.50.720">
    <property type="entry name" value="NAD(P)-binding Rossmann-like Domain"/>
    <property type="match status" value="1"/>
</dbReference>
<dbReference type="eggNOG" id="COG1028">
    <property type="taxonomic scope" value="Bacteria"/>
</dbReference>
<evidence type="ECO:0000313" key="4">
    <source>
        <dbReference type="Proteomes" id="UP000288351"/>
    </source>
</evidence>
<evidence type="ECO:0000256" key="1">
    <source>
        <dbReference type="ARBA" id="ARBA00006484"/>
    </source>
</evidence>
<dbReference type="RefSeq" id="WP_020931175.1">
    <property type="nucleotide sequence ID" value="NZ_BHXC01000006.1"/>
</dbReference>
<comment type="caution">
    <text evidence="3">The sequence shown here is derived from an EMBL/GenBank/DDBJ whole genome shotgun (WGS) entry which is preliminary data.</text>
</comment>
<dbReference type="GO" id="GO:0016491">
    <property type="term" value="F:oxidoreductase activity"/>
    <property type="evidence" value="ECO:0007669"/>
    <property type="project" value="UniProtKB-KW"/>
</dbReference>
<dbReference type="PANTHER" id="PTHR43477">
    <property type="entry name" value="DIHYDROANTICAPSIN 7-DEHYDROGENASE"/>
    <property type="match status" value="1"/>
</dbReference>
<comment type="similarity">
    <text evidence="1">Belongs to the short-chain dehydrogenases/reductases (SDR) family.</text>
</comment>
<dbReference type="PANTHER" id="PTHR43477:SF1">
    <property type="entry name" value="DIHYDROANTICAPSIN 7-DEHYDROGENASE"/>
    <property type="match status" value="1"/>
</dbReference>
<proteinExistence type="inferred from homology"/>
<dbReference type="InterPro" id="IPR002347">
    <property type="entry name" value="SDR_fam"/>
</dbReference>
<dbReference type="Proteomes" id="UP000288351">
    <property type="component" value="Unassembled WGS sequence"/>
</dbReference>
<sequence>MNIALIGATGTLGTAVHTELTGRGHHVLTVGRTAGDLRHDLTDPDQIAALYRAAGPLDAVVSTAGDVPYKPVAELTADDWQAAFRGKVLSQLELVRQGLPHVAEHGSFTLITGILAREPIPTGAAASMANGAVEAFVRAAAIEIAPQRINAVSPTVFTESLDAYGDFFPGMGSVPLADVARAYVRSVEGRQTGQVYTVQ</sequence>
<dbReference type="SUPFAM" id="SSF51735">
    <property type="entry name" value="NAD(P)-binding Rossmann-fold domains"/>
    <property type="match status" value="1"/>
</dbReference>
<dbReference type="NCBIfam" id="NF005754">
    <property type="entry name" value="PRK07578.1"/>
    <property type="match status" value="1"/>
</dbReference>
<protein>
    <submittedName>
        <fullName evidence="3">Short-chain dehydrogenase</fullName>
    </submittedName>
</protein>
<name>A0A059VVJ1_STRNR</name>
<evidence type="ECO:0000256" key="2">
    <source>
        <dbReference type="ARBA" id="ARBA00023002"/>
    </source>
</evidence>
<dbReference type="CDD" id="cd11731">
    <property type="entry name" value="Lin1944_like_SDR_c"/>
    <property type="match status" value="1"/>
</dbReference>